<evidence type="ECO:0000256" key="1">
    <source>
        <dbReference type="SAM" id="Phobius"/>
    </source>
</evidence>
<dbReference type="Proteomes" id="UP000887569">
    <property type="component" value="Unplaced"/>
</dbReference>
<keyword evidence="1" id="KW-1133">Transmembrane helix</keyword>
<keyword evidence="3" id="KW-1185">Reference proteome</keyword>
<organism evidence="3 4">
    <name type="scientific">Parascaris univalens</name>
    <name type="common">Nematode worm</name>
    <dbReference type="NCBI Taxonomy" id="6257"/>
    <lineage>
        <taxon>Eukaryota</taxon>
        <taxon>Metazoa</taxon>
        <taxon>Ecdysozoa</taxon>
        <taxon>Nematoda</taxon>
        <taxon>Chromadorea</taxon>
        <taxon>Rhabditida</taxon>
        <taxon>Spirurina</taxon>
        <taxon>Ascaridomorpha</taxon>
        <taxon>Ascaridoidea</taxon>
        <taxon>Ascarididae</taxon>
        <taxon>Parascaris</taxon>
    </lineage>
</organism>
<dbReference type="AlphaFoldDB" id="A0A915AV73"/>
<feature type="signal peptide" evidence="2">
    <location>
        <begin position="1"/>
        <end position="24"/>
    </location>
</feature>
<keyword evidence="1" id="KW-0812">Transmembrane</keyword>
<proteinExistence type="predicted"/>
<feature type="transmembrane region" description="Helical" evidence="1">
    <location>
        <begin position="119"/>
        <end position="143"/>
    </location>
</feature>
<reference evidence="4" key="1">
    <citation type="submission" date="2022-11" db="UniProtKB">
        <authorList>
            <consortium name="WormBaseParasite"/>
        </authorList>
    </citation>
    <scope>IDENTIFICATION</scope>
</reference>
<sequence length="196" mass="22207">LAFGNTSRASIRIVIMLLISRVNTAHIIRSFANTSPTRRSLLDQQNDNVCMPNYQGDNCEWPVCGSHGRINVITHLCECYANFAPPFCEHCIDGFWGQQCTFSTVTAIDERSLTFLPRIYIVVSFGAVFVIILLTISSTIRVISKWARKTRNREAPPPYTLVDQVPPPNYSSEEEENQLNKIALHMACSKTEEYYV</sequence>
<keyword evidence="1" id="KW-0472">Membrane</keyword>
<dbReference type="WBParaSite" id="PgR017X_g028_t02">
    <property type="protein sequence ID" value="PgR017X_g028_t02"/>
    <property type="gene ID" value="PgR017X_g028"/>
</dbReference>
<keyword evidence="2" id="KW-0732">Signal</keyword>
<evidence type="ECO:0000256" key="2">
    <source>
        <dbReference type="SAM" id="SignalP"/>
    </source>
</evidence>
<accession>A0A915AV73</accession>
<protein>
    <submittedName>
        <fullName evidence="4">Laminin EGF-like domain-containing protein</fullName>
    </submittedName>
</protein>
<evidence type="ECO:0000313" key="4">
    <source>
        <dbReference type="WBParaSite" id="PgR017X_g028_t02"/>
    </source>
</evidence>
<name>A0A915AV73_PARUN</name>
<evidence type="ECO:0000313" key="3">
    <source>
        <dbReference type="Proteomes" id="UP000887569"/>
    </source>
</evidence>
<feature type="chain" id="PRO_5036964227" evidence="2">
    <location>
        <begin position="25"/>
        <end position="196"/>
    </location>
</feature>